<name>A0ABV6H455_9ACTN</name>
<evidence type="ECO:0000256" key="1">
    <source>
        <dbReference type="SAM" id="Coils"/>
    </source>
</evidence>
<feature type="coiled-coil region" evidence="1">
    <location>
        <begin position="119"/>
        <end position="158"/>
    </location>
</feature>
<protein>
    <submittedName>
        <fullName evidence="4">Uncharacterized protein</fullName>
    </submittedName>
</protein>
<feature type="region of interest" description="Disordered" evidence="2">
    <location>
        <begin position="1"/>
        <end position="37"/>
    </location>
</feature>
<sequence>MSTNPEPPTIAEPDAGQGVEQGKEAGQRPDADGSNKPAELGEQQPFLFLFWFACALLLVYVVFGALLLNWADNEGITEEKWSRYVYVFGGLQAIVFTAVGWVFGREVSRGAVAAADNATAGAKDEAQAARNEAAEARKAAVEAQAATTQAQAETVQAQAGQLAAETAAVTELVRAEAEAIANGRELAGAVRVFTASANATATGGAETFATTNSVAMAAELQAIADRLFPPTPRN</sequence>
<reference evidence="4 5" key="1">
    <citation type="submission" date="2024-09" db="EMBL/GenBank/DDBJ databases">
        <authorList>
            <person name="Sun Q."/>
            <person name="Mori K."/>
        </authorList>
    </citation>
    <scope>NUCLEOTIDE SEQUENCE [LARGE SCALE GENOMIC DNA]</scope>
    <source>
        <strain evidence="4 5">CCM 7957</strain>
    </source>
</reference>
<dbReference type="Proteomes" id="UP001589783">
    <property type="component" value="Unassembled WGS sequence"/>
</dbReference>
<evidence type="ECO:0000313" key="5">
    <source>
        <dbReference type="Proteomes" id="UP001589783"/>
    </source>
</evidence>
<dbReference type="RefSeq" id="WP_382360242.1">
    <property type="nucleotide sequence ID" value="NZ_JBHLWV010000006.1"/>
</dbReference>
<dbReference type="EMBL" id="JBHLWV010000006">
    <property type="protein sequence ID" value="MFC0313658.1"/>
    <property type="molecule type" value="Genomic_DNA"/>
</dbReference>
<feature type="compositionally biased region" description="Basic and acidic residues" evidence="2">
    <location>
        <begin position="21"/>
        <end position="33"/>
    </location>
</feature>
<feature type="transmembrane region" description="Helical" evidence="3">
    <location>
        <begin position="83"/>
        <end position="103"/>
    </location>
</feature>
<evidence type="ECO:0000256" key="2">
    <source>
        <dbReference type="SAM" id="MobiDB-lite"/>
    </source>
</evidence>
<evidence type="ECO:0000313" key="4">
    <source>
        <dbReference type="EMBL" id="MFC0313658.1"/>
    </source>
</evidence>
<comment type="caution">
    <text evidence="4">The sequence shown here is derived from an EMBL/GenBank/DDBJ whole genome shotgun (WGS) entry which is preliminary data.</text>
</comment>
<keyword evidence="3" id="KW-0812">Transmembrane</keyword>
<feature type="compositionally biased region" description="Pro residues" evidence="2">
    <location>
        <begin position="1"/>
        <end position="10"/>
    </location>
</feature>
<gene>
    <name evidence="4" type="ORF">ACFFJD_02165</name>
</gene>
<keyword evidence="5" id="KW-1185">Reference proteome</keyword>
<organism evidence="4 5">
    <name type="scientific">Gordonia phosphorivorans</name>
    <dbReference type="NCBI Taxonomy" id="1056982"/>
    <lineage>
        <taxon>Bacteria</taxon>
        <taxon>Bacillati</taxon>
        <taxon>Actinomycetota</taxon>
        <taxon>Actinomycetes</taxon>
        <taxon>Mycobacteriales</taxon>
        <taxon>Gordoniaceae</taxon>
        <taxon>Gordonia</taxon>
    </lineage>
</organism>
<proteinExistence type="predicted"/>
<accession>A0ABV6H455</accession>
<evidence type="ECO:0000256" key="3">
    <source>
        <dbReference type="SAM" id="Phobius"/>
    </source>
</evidence>
<feature type="transmembrane region" description="Helical" evidence="3">
    <location>
        <begin position="46"/>
        <end position="71"/>
    </location>
</feature>
<keyword evidence="1" id="KW-0175">Coiled coil</keyword>
<keyword evidence="3" id="KW-0472">Membrane</keyword>
<keyword evidence="3" id="KW-1133">Transmembrane helix</keyword>